<organism evidence="1">
    <name type="scientific">uncultured Thermomicrobiales bacterium</name>
    <dbReference type="NCBI Taxonomy" id="1645740"/>
    <lineage>
        <taxon>Bacteria</taxon>
        <taxon>Pseudomonadati</taxon>
        <taxon>Thermomicrobiota</taxon>
        <taxon>Thermomicrobia</taxon>
        <taxon>Thermomicrobiales</taxon>
        <taxon>environmental samples</taxon>
    </lineage>
</organism>
<dbReference type="EMBL" id="CADCWI010000092">
    <property type="protein sequence ID" value="CAA9560595.1"/>
    <property type="molecule type" value="Genomic_DNA"/>
</dbReference>
<protein>
    <submittedName>
        <fullName evidence="1">Uncharacterized protein</fullName>
    </submittedName>
</protein>
<gene>
    <name evidence="1" type="ORF">AVDCRST_MAG43-1941</name>
</gene>
<sequence>VEAQCPLLLGNGRSHWWTTPAQSLRDRLCANAAHRFTL</sequence>
<proteinExistence type="predicted"/>
<evidence type="ECO:0000313" key="1">
    <source>
        <dbReference type="EMBL" id="CAA9560595.1"/>
    </source>
</evidence>
<feature type="non-terminal residue" evidence="1">
    <location>
        <position position="38"/>
    </location>
</feature>
<dbReference type="AlphaFoldDB" id="A0A6J4UZH2"/>
<feature type="non-terminal residue" evidence="1">
    <location>
        <position position="1"/>
    </location>
</feature>
<reference evidence="1" key="1">
    <citation type="submission" date="2020-02" db="EMBL/GenBank/DDBJ databases">
        <authorList>
            <person name="Meier V. D."/>
        </authorList>
    </citation>
    <scope>NUCLEOTIDE SEQUENCE</scope>
    <source>
        <strain evidence="1">AVDCRST_MAG43</strain>
    </source>
</reference>
<name>A0A6J4UZH2_9BACT</name>
<accession>A0A6J4UZH2</accession>